<dbReference type="Proteomes" id="UP000477980">
    <property type="component" value="Unassembled WGS sequence"/>
</dbReference>
<dbReference type="InterPro" id="IPR010106">
    <property type="entry name" value="RpnA"/>
</dbReference>
<evidence type="ECO:0000313" key="2">
    <source>
        <dbReference type="EMBL" id="MQP13440.1"/>
    </source>
</evidence>
<name>A0A6G1VJ69_9BACT</name>
<sequence length="333" mass="38776">MKYLDPKADLTFKKVFGEHPELVKSLLNALLPFKSEEEEITSVTYLTPEMVPQTPTRKYSIVDVRCEDAQGRQFIVEMQMVWSVEFKQRVLFNASKAYVKQLNRGEDYSLLKPVYSLNLVNEVFEPELDDYYHYYHLVHEEHTEKVIDGLHLVFVELPKFTPHTFTEKKMQVLWLRYLTEIDENTKEIPAELLANPEIAKAVSEIEESAYSEEELLGYDDFWDAVSVEKTLAGRLERLTKANDDAKEKLMVTSSQLKEAEEQRKEAEEQRKEAEEQRKEAEEQRKEAEEQLKRANEERMVSAKKLLQAGVSEDIVASTLNLSMGEMKKIVQDL</sequence>
<reference evidence="2 3" key="1">
    <citation type="submission" date="2019-09" db="EMBL/GenBank/DDBJ databases">
        <title>Distinct polysaccharide growth profiles of human intestinal Prevotella copri isolates.</title>
        <authorList>
            <person name="Fehlner-Peach H."/>
            <person name="Magnabosco C."/>
            <person name="Raghavan V."/>
            <person name="Scher J.U."/>
            <person name="Tett A."/>
            <person name="Cox L.M."/>
            <person name="Gottsegen C."/>
            <person name="Watters A."/>
            <person name="Wiltshire- Gordon J.D."/>
            <person name="Segata N."/>
            <person name="Bonneau R."/>
            <person name="Littman D.R."/>
        </authorList>
    </citation>
    <scope>NUCLEOTIDE SEQUENCE [LARGE SCALE GENOMIC DNA]</scope>
    <source>
        <strain evidence="3">iAA917</strain>
    </source>
</reference>
<accession>A0A6G1VJ69</accession>
<evidence type="ECO:0000256" key="1">
    <source>
        <dbReference type="SAM" id="MobiDB-lite"/>
    </source>
</evidence>
<gene>
    <name evidence="2" type="ORF">F7D25_03215</name>
</gene>
<evidence type="ECO:0000313" key="3">
    <source>
        <dbReference type="Proteomes" id="UP000477980"/>
    </source>
</evidence>
<dbReference type="Pfam" id="PF12784">
    <property type="entry name" value="PDDEXK_2"/>
    <property type="match status" value="1"/>
</dbReference>
<comment type="caution">
    <text evidence="2">The sequence shown here is derived from an EMBL/GenBank/DDBJ whole genome shotgun (WGS) entry which is preliminary data.</text>
</comment>
<feature type="compositionally biased region" description="Basic and acidic residues" evidence="1">
    <location>
        <begin position="257"/>
        <end position="298"/>
    </location>
</feature>
<dbReference type="AlphaFoldDB" id="A0A6G1VJ69"/>
<dbReference type="EMBL" id="VZAH01000034">
    <property type="protein sequence ID" value="MQP13440.1"/>
    <property type="molecule type" value="Genomic_DNA"/>
</dbReference>
<feature type="region of interest" description="Disordered" evidence="1">
    <location>
        <begin position="253"/>
        <end position="298"/>
    </location>
</feature>
<proteinExistence type="predicted"/>
<protein>
    <submittedName>
        <fullName evidence="2">Rpn family recombination-promoting nuclease/putative transposase</fullName>
    </submittedName>
</protein>
<dbReference type="PANTHER" id="PTHR41317">
    <property type="entry name" value="PD-(D_E)XK NUCLEASE FAMILY TRANSPOSASE"/>
    <property type="match status" value="1"/>
</dbReference>
<dbReference type="NCBIfam" id="TIGR01784">
    <property type="entry name" value="T_den_put_tspse"/>
    <property type="match status" value="1"/>
</dbReference>
<dbReference type="PANTHER" id="PTHR41317:SF1">
    <property type="entry name" value="PD-(D_E)XK NUCLEASE FAMILY TRANSPOSASE"/>
    <property type="match status" value="1"/>
</dbReference>
<dbReference type="RefSeq" id="WP_153102925.1">
    <property type="nucleotide sequence ID" value="NZ_VZAH01000034.1"/>
</dbReference>
<organism evidence="2 3">
    <name type="scientific">Segatella copri</name>
    <dbReference type="NCBI Taxonomy" id="165179"/>
    <lineage>
        <taxon>Bacteria</taxon>
        <taxon>Pseudomonadati</taxon>
        <taxon>Bacteroidota</taxon>
        <taxon>Bacteroidia</taxon>
        <taxon>Bacteroidales</taxon>
        <taxon>Prevotellaceae</taxon>
        <taxon>Segatella</taxon>
    </lineage>
</organism>